<evidence type="ECO:0000313" key="2">
    <source>
        <dbReference type="Proteomes" id="UP000287394"/>
    </source>
</evidence>
<dbReference type="AlphaFoldDB" id="A0A402D588"/>
<dbReference type="RefSeq" id="WP_119324663.1">
    <property type="nucleotide sequence ID" value="NZ_AP025739.1"/>
</dbReference>
<sequence>MHFIDGLRAVAMIAVLLCHANLYAGISHIWVHVGGHDVNLANVLQSGHLGVNLFLLLSGFCLYWPFVKGGGRAEPTLAQYAYRRCRRILPPYYVTLAIFGGLGLLQAVTHHQIFHRQLTIHYMEAWLAWHAVMAHNLSPAHVVALDAPLWSLALEFQLYVLFPIFVEAYRRWNKHGVLLLVLALSSLYRAAIPPAVLAVDPLNGFVLMYSVFGRCFEFALGMYVAYVLSRWPQGEKSPLRPVDYVLGAAVIAGGIWRGHVFTDAAWGVVFAALVLAASRASGPIGRFLSQPFLVRMGIFSYSVYLIHQPIIMGVGGKLAGHHLSNVALWAIVIGVLLPALIGIGYVYHLLFEKPFMSTKKPNVASTTASETAGAKTPAVSEAETAPALNSR</sequence>
<protein>
    <submittedName>
        <fullName evidence="1">Uncharacterized protein</fullName>
    </submittedName>
</protein>
<keyword evidence="2" id="KW-1185">Reference proteome</keyword>
<reference evidence="1 2" key="1">
    <citation type="journal article" date="2019" name="Int. J. Syst. Evol. Microbiol.">
        <title>Capsulimonas corticalis gen. nov., sp. nov., an aerobic capsulated bacterium, of a novel bacterial order, Capsulimonadales ord. nov., of the class Armatimonadia of the phylum Armatimonadetes.</title>
        <authorList>
            <person name="Li J."/>
            <person name="Kudo C."/>
            <person name="Tonouchi A."/>
        </authorList>
    </citation>
    <scope>NUCLEOTIDE SEQUENCE [LARGE SCALE GENOMIC DNA]</scope>
    <source>
        <strain evidence="1 2">AX-7</strain>
    </source>
</reference>
<proteinExistence type="predicted"/>
<dbReference type="KEGG" id="ccot:CCAX7_19190"/>
<dbReference type="Pfam" id="PF01757">
    <property type="entry name" value="Acyl_transf_3"/>
    <property type="match status" value="1"/>
</dbReference>
<dbReference type="GO" id="GO:0016747">
    <property type="term" value="F:acyltransferase activity, transferring groups other than amino-acyl groups"/>
    <property type="evidence" value="ECO:0007669"/>
    <property type="project" value="InterPro"/>
</dbReference>
<dbReference type="GO" id="GO:0000271">
    <property type="term" value="P:polysaccharide biosynthetic process"/>
    <property type="evidence" value="ECO:0007669"/>
    <property type="project" value="TreeGrafter"/>
</dbReference>
<gene>
    <name evidence="1" type="ORF">CCAX7_19190</name>
</gene>
<dbReference type="EMBL" id="AP025739">
    <property type="protein sequence ID" value="BDI29868.1"/>
    <property type="molecule type" value="Genomic_DNA"/>
</dbReference>
<dbReference type="PANTHER" id="PTHR23028">
    <property type="entry name" value="ACETYLTRANSFERASE"/>
    <property type="match status" value="1"/>
</dbReference>
<accession>A0A402D588</accession>
<dbReference type="InterPro" id="IPR050879">
    <property type="entry name" value="Acyltransferase_3"/>
</dbReference>
<dbReference type="InterPro" id="IPR002656">
    <property type="entry name" value="Acyl_transf_3_dom"/>
</dbReference>
<name>A0A402D588_9BACT</name>
<organism evidence="1 2">
    <name type="scientific">Capsulimonas corticalis</name>
    <dbReference type="NCBI Taxonomy" id="2219043"/>
    <lineage>
        <taxon>Bacteria</taxon>
        <taxon>Bacillati</taxon>
        <taxon>Armatimonadota</taxon>
        <taxon>Armatimonadia</taxon>
        <taxon>Capsulimonadales</taxon>
        <taxon>Capsulimonadaceae</taxon>
        <taxon>Capsulimonas</taxon>
    </lineage>
</organism>
<dbReference type="OrthoDB" id="5242306at2"/>
<dbReference type="GO" id="GO:0016020">
    <property type="term" value="C:membrane"/>
    <property type="evidence" value="ECO:0007669"/>
    <property type="project" value="TreeGrafter"/>
</dbReference>
<dbReference type="Proteomes" id="UP000287394">
    <property type="component" value="Chromosome"/>
</dbReference>
<dbReference type="PANTHER" id="PTHR23028:SF53">
    <property type="entry name" value="ACYL_TRANSF_3 DOMAIN-CONTAINING PROTEIN"/>
    <property type="match status" value="1"/>
</dbReference>
<evidence type="ECO:0000313" key="1">
    <source>
        <dbReference type="EMBL" id="BDI29868.1"/>
    </source>
</evidence>